<feature type="transmembrane region" description="Helical" evidence="1">
    <location>
        <begin position="28"/>
        <end position="47"/>
    </location>
</feature>
<evidence type="ECO:0000256" key="1">
    <source>
        <dbReference type="SAM" id="Phobius"/>
    </source>
</evidence>
<organism evidence="2 3">
    <name type="scientific">Streptosporangium subroseum</name>
    <dbReference type="NCBI Taxonomy" id="106412"/>
    <lineage>
        <taxon>Bacteria</taxon>
        <taxon>Bacillati</taxon>
        <taxon>Actinomycetota</taxon>
        <taxon>Actinomycetes</taxon>
        <taxon>Streptosporangiales</taxon>
        <taxon>Streptosporangiaceae</taxon>
        <taxon>Streptosporangium</taxon>
    </lineage>
</organism>
<proteinExistence type="predicted"/>
<gene>
    <name evidence="2" type="ORF">SAMN05216276_109118</name>
</gene>
<dbReference type="Proteomes" id="UP000198282">
    <property type="component" value="Unassembled WGS sequence"/>
</dbReference>
<sequence length="152" mass="16346">MITKLLGRLSPPPVVAERARPWRLQSQGYVAFLGGFAAVTTIALMNADRLDVSKRGRALIAGAGLLGLVLDVLILDVVMIWGTGMDLGVHTMLSILLVLTVHIVQMGVQRPYDRKILLLSRGPDHAPMWLAGAAAILVCGSVEHFMLTAIRG</sequence>
<name>A0A239P6Z3_9ACTN</name>
<feature type="transmembrane region" description="Helical" evidence="1">
    <location>
        <begin position="59"/>
        <end position="81"/>
    </location>
</feature>
<feature type="transmembrane region" description="Helical" evidence="1">
    <location>
        <begin position="87"/>
        <end position="108"/>
    </location>
</feature>
<keyword evidence="1" id="KW-1133">Transmembrane helix</keyword>
<keyword evidence="1" id="KW-0472">Membrane</keyword>
<dbReference type="AlphaFoldDB" id="A0A239P6Z3"/>
<keyword evidence="3" id="KW-1185">Reference proteome</keyword>
<evidence type="ECO:0000313" key="2">
    <source>
        <dbReference type="EMBL" id="SNT62464.1"/>
    </source>
</evidence>
<dbReference type="OrthoDB" id="3824423at2"/>
<evidence type="ECO:0000313" key="3">
    <source>
        <dbReference type="Proteomes" id="UP000198282"/>
    </source>
</evidence>
<keyword evidence="1" id="KW-0812">Transmembrane</keyword>
<protein>
    <submittedName>
        <fullName evidence="2">Uncharacterized protein</fullName>
    </submittedName>
</protein>
<dbReference type="EMBL" id="FZOD01000091">
    <property type="protein sequence ID" value="SNT62464.1"/>
    <property type="molecule type" value="Genomic_DNA"/>
</dbReference>
<dbReference type="RefSeq" id="WP_089213325.1">
    <property type="nucleotide sequence ID" value="NZ_FZOD01000091.1"/>
</dbReference>
<accession>A0A239P6Z3</accession>
<reference evidence="2 3" key="1">
    <citation type="submission" date="2017-06" db="EMBL/GenBank/DDBJ databases">
        <authorList>
            <person name="Kim H.J."/>
            <person name="Triplett B.A."/>
        </authorList>
    </citation>
    <scope>NUCLEOTIDE SEQUENCE [LARGE SCALE GENOMIC DNA]</scope>
    <source>
        <strain evidence="2 3">CGMCC 4.2132</strain>
    </source>
</reference>
<feature type="transmembrane region" description="Helical" evidence="1">
    <location>
        <begin position="129"/>
        <end position="150"/>
    </location>
</feature>